<gene>
    <name evidence="1" type="ORF">GALMADRAFT_242227</name>
</gene>
<dbReference type="AlphaFoldDB" id="A0A067TM48"/>
<accession>A0A067TM48</accession>
<dbReference type="Proteomes" id="UP000027222">
    <property type="component" value="Unassembled WGS sequence"/>
</dbReference>
<organism evidence="1 2">
    <name type="scientific">Galerina marginata (strain CBS 339.88)</name>
    <dbReference type="NCBI Taxonomy" id="685588"/>
    <lineage>
        <taxon>Eukaryota</taxon>
        <taxon>Fungi</taxon>
        <taxon>Dikarya</taxon>
        <taxon>Basidiomycota</taxon>
        <taxon>Agaricomycotina</taxon>
        <taxon>Agaricomycetes</taxon>
        <taxon>Agaricomycetidae</taxon>
        <taxon>Agaricales</taxon>
        <taxon>Agaricineae</taxon>
        <taxon>Strophariaceae</taxon>
        <taxon>Galerina</taxon>
    </lineage>
</organism>
<proteinExistence type="predicted"/>
<evidence type="ECO:0000313" key="1">
    <source>
        <dbReference type="EMBL" id="KDR80018.1"/>
    </source>
</evidence>
<dbReference type="HOGENOM" id="CLU_2454893_0_0_1"/>
<name>A0A067TM48_GALM3</name>
<dbReference type="EMBL" id="KL142372">
    <property type="protein sequence ID" value="KDR80018.1"/>
    <property type="molecule type" value="Genomic_DNA"/>
</dbReference>
<protein>
    <submittedName>
        <fullName evidence="1">Uncharacterized protein</fullName>
    </submittedName>
</protein>
<keyword evidence="2" id="KW-1185">Reference proteome</keyword>
<sequence>MVLAQFGLPISFIYSLDALSDQRFGPKIRLGRKMAKSISSKVSTARNIGGTRLFDPGGCTVVESAPNSFGEGFNNAAGDIFATWFDASG</sequence>
<reference evidence="2" key="1">
    <citation type="journal article" date="2014" name="Proc. Natl. Acad. Sci. U.S.A.">
        <title>Extensive sampling of basidiomycete genomes demonstrates inadequacy of the white-rot/brown-rot paradigm for wood decay fungi.</title>
        <authorList>
            <person name="Riley R."/>
            <person name="Salamov A.A."/>
            <person name="Brown D.W."/>
            <person name="Nagy L.G."/>
            <person name="Floudas D."/>
            <person name="Held B.W."/>
            <person name="Levasseur A."/>
            <person name="Lombard V."/>
            <person name="Morin E."/>
            <person name="Otillar R."/>
            <person name="Lindquist E.A."/>
            <person name="Sun H."/>
            <person name="LaButti K.M."/>
            <person name="Schmutz J."/>
            <person name="Jabbour D."/>
            <person name="Luo H."/>
            <person name="Baker S.E."/>
            <person name="Pisabarro A.G."/>
            <person name="Walton J.D."/>
            <person name="Blanchette R.A."/>
            <person name="Henrissat B."/>
            <person name="Martin F."/>
            <person name="Cullen D."/>
            <person name="Hibbett D.S."/>
            <person name="Grigoriev I.V."/>
        </authorList>
    </citation>
    <scope>NUCLEOTIDE SEQUENCE [LARGE SCALE GENOMIC DNA]</scope>
    <source>
        <strain evidence="2">CBS 339.88</strain>
    </source>
</reference>
<evidence type="ECO:0000313" key="2">
    <source>
        <dbReference type="Proteomes" id="UP000027222"/>
    </source>
</evidence>